<dbReference type="Proteomes" id="UP000440224">
    <property type="component" value="Unassembled WGS sequence"/>
</dbReference>
<sequence length="208" mass="22604">MSARDLLDSKAKDEVTRAIRGLEAKTSAEVVVVVRAVSGHYRHTDGFVGFGLVIVVVCVFLFHPAPFDEHLLPFEVLLAFVLGGFASSNLPPLRRALTSRRLMEESVLCAARAAFVERGVSRTRGRTGLLIYVSVFEQKVELVGDIGLDFEALGEAFAAARRRVEESVEKTGGLPAFLVALGELGEALGRSLPRAEDDRNELADEVHS</sequence>
<feature type="transmembrane region" description="Helical" evidence="1">
    <location>
        <begin position="47"/>
        <end position="65"/>
    </location>
</feature>
<evidence type="ECO:0000313" key="3">
    <source>
        <dbReference type="Proteomes" id="UP000440224"/>
    </source>
</evidence>
<keyword evidence="1" id="KW-0812">Transmembrane</keyword>
<feature type="transmembrane region" description="Helical" evidence="1">
    <location>
        <begin position="71"/>
        <end position="93"/>
    </location>
</feature>
<dbReference type="RefSeq" id="WP_153817463.1">
    <property type="nucleotide sequence ID" value="NZ_WJIE01000001.1"/>
</dbReference>
<dbReference type="EMBL" id="WJIE01000001">
    <property type="protein sequence ID" value="MRG90561.1"/>
    <property type="molecule type" value="Genomic_DNA"/>
</dbReference>
<name>A0A6N7PNS9_9BACT</name>
<keyword evidence="3" id="KW-1185">Reference proteome</keyword>
<comment type="caution">
    <text evidence="2">The sequence shown here is derived from an EMBL/GenBank/DDBJ whole genome shotgun (WGS) entry which is preliminary data.</text>
</comment>
<keyword evidence="1" id="KW-1133">Transmembrane helix</keyword>
<organism evidence="2 3">
    <name type="scientific">Polyangium spumosum</name>
    <dbReference type="NCBI Taxonomy" id="889282"/>
    <lineage>
        <taxon>Bacteria</taxon>
        <taxon>Pseudomonadati</taxon>
        <taxon>Myxococcota</taxon>
        <taxon>Polyangia</taxon>
        <taxon>Polyangiales</taxon>
        <taxon>Polyangiaceae</taxon>
        <taxon>Polyangium</taxon>
    </lineage>
</organism>
<keyword evidence="1" id="KW-0472">Membrane</keyword>
<dbReference type="Gene3D" id="3.10.310.50">
    <property type="match status" value="1"/>
</dbReference>
<reference evidence="2 3" key="1">
    <citation type="submission" date="2019-10" db="EMBL/GenBank/DDBJ databases">
        <title>A soil myxobacterium in the family Polyangiaceae.</title>
        <authorList>
            <person name="Li Y."/>
            <person name="Wang J."/>
        </authorList>
    </citation>
    <scope>NUCLEOTIDE SEQUENCE [LARGE SCALE GENOMIC DNA]</scope>
    <source>
        <strain evidence="2 3">DSM 14734</strain>
    </source>
</reference>
<evidence type="ECO:0000313" key="2">
    <source>
        <dbReference type="EMBL" id="MRG90561.1"/>
    </source>
</evidence>
<gene>
    <name evidence="2" type="ORF">GF068_01270</name>
</gene>
<accession>A0A6N7PNS9</accession>
<dbReference type="AlphaFoldDB" id="A0A6N7PNS9"/>
<evidence type="ECO:0000256" key="1">
    <source>
        <dbReference type="SAM" id="Phobius"/>
    </source>
</evidence>
<dbReference type="OrthoDB" id="5825388at2"/>
<proteinExistence type="predicted"/>
<protein>
    <recommendedName>
        <fullName evidence="4">TPM domain-containing protein</fullName>
    </recommendedName>
</protein>
<evidence type="ECO:0008006" key="4">
    <source>
        <dbReference type="Google" id="ProtNLM"/>
    </source>
</evidence>